<feature type="compositionally biased region" description="Basic and acidic residues" evidence="1">
    <location>
        <begin position="118"/>
        <end position="134"/>
    </location>
</feature>
<feature type="region of interest" description="Disordered" evidence="1">
    <location>
        <begin position="103"/>
        <end position="228"/>
    </location>
</feature>
<protein>
    <submittedName>
        <fullName evidence="3">Uncharacterized protein</fullName>
    </submittedName>
</protein>
<dbReference type="Proteomes" id="UP000007882">
    <property type="component" value="Chromosome"/>
</dbReference>
<keyword evidence="2" id="KW-0812">Transmembrane</keyword>
<sequence length="363" mass="36482">MKNEPLLTTDEHELLRRAQDEALAGTAFDVEAGLADLRERARRPAAVPARQRVEWRERFRLRVGTTAGLAALLAALTGGGLGVVAMQARTENPQVRVPDVPAQPIIPAATPSARTHGTGHDRPATPPRDHHQDHIPGGTPPRTSPATRATVAPPIAEPPAGDSPATGPTGAPTAAAASPAATPPATPAGDAVPSPTGAAAGPPTGGAAGPPTGAAGGPPTGAATAGDPEPFAVHYAAMSLTVPVDDEEPQAIDLAEPRTSPGGAGAVAISAVPDTGDLMLEPTSDVQAATISTAAATPDECAAAIRDDPAGDAPLKLRDDRTYCLLTPGEQADGDTLVQLTVDEKDDDAGEVVVHLAAWNVAA</sequence>
<keyword evidence="4" id="KW-1185">Reference proteome</keyword>
<evidence type="ECO:0000256" key="1">
    <source>
        <dbReference type="SAM" id="MobiDB-lite"/>
    </source>
</evidence>
<reference evidence="3 4" key="1">
    <citation type="submission" date="2012-02" db="EMBL/GenBank/DDBJ databases">
        <title>Complete genome sequence of Actinoplanes missouriensis 431 (= NBRC 102363).</title>
        <authorList>
            <person name="Ohnishi Y."/>
            <person name="Ishikawa J."/>
            <person name="Sekine M."/>
            <person name="Hosoyama A."/>
            <person name="Harada T."/>
            <person name="Narita H."/>
            <person name="Hata T."/>
            <person name="Konno Y."/>
            <person name="Tutikane K."/>
            <person name="Fujita N."/>
            <person name="Horinouchi S."/>
            <person name="Hayakawa M."/>
        </authorList>
    </citation>
    <scope>NUCLEOTIDE SEQUENCE [LARGE SCALE GENOMIC DNA]</scope>
    <source>
        <strain evidence="4">ATCC 14538 / DSM 43046 / CBS 188.64 / JCM 3121 / NBRC 102363 / NCIMB 12654 / NRRL B-3342 / UNCC 431</strain>
    </source>
</reference>
<dbReference type="PATRIC" id="fig|512565.3.peg.2430"/>
<gene>
    <name evidence="3" type="ordered locus">AMIS_24310</name>
</gene>
<evidence type="ECO:0000313" key="3">
    <source>
        <dbReference type="EMBL" id="BAL87651.1"/>
    </source>
</evidence>
<evidence type="ECO:0000313" key="4">
    <source>
        <dbReference type="Proteomes" id="UP000007882"/>
    </source>
</evidence>
<dbReference type="KEGG" id="ams:AMIS_24310"/>
<proteinExistence type="predicted"/>
<dbReference type="OrthoDB" id="9899596at2"/>
<feature type="compositionally biased region" description="Low complexity" evidence="1">
    <location>
        <begin position="187"/>
        <end position="202"/>
    </location>
</feature>
<feature type="compositionally biased region" description="Gly residues" evidence="1">
    <location>
        <begin position="203"/>
        <end position="219"/>
    </location>
</feature>
<dbReference type="STRING" id="512565.AMIS_24310"/>
<keyword evidence="2" id="KW-0472">Membrane</keyword>
<feature type="compositionally biased region" description="Low complexity" evidence="1">
    <location>
        <begin position="144"/>
        <end position="180"/>
    </location>
</feature>
<feature type="transmembrane region" description="Helical" evidence="2">
    <location>
        <begin position="66"/>
        <end position="86"/>
    </location>
</feature>
<dbReference type="EMBL" id="AP012319">
    <property type="protein sequence ID" value="BAL87651.1"/>
    <property type="molecule type" value="Genomic_DNA"/>
</dbReference>
<evidence type="ECO:0000256" key="2">
    <source>
        <dbReference type="SAM" id="Phobius"/>
    </source>
</evidence>
<organism evidence="3 4">
    <name type="scientific">Actinoplanes missouriensis (strain ATCC 14538 / DSM 43046 / CBS 188.64 / JCM 3121 / NBRC 102363 / NCIMB 12654 / NRRL B-3342 / UNCC 431)</name>
    <dbReference type="NCBI Taxonomy" id="512565"/>
    <lineage>
        <taxon>Bacteria</taxon>
        <taxon>Bacillati</taxon>
        <taxon>Actinomycetota</taxon>
        <taxon>Actinomycetes</taxon>
        <taxon>Micromonosporales</taxon>
        <taxon>Micromonosporaceae</taxon>
        <taxon>Actinoplanes</taxon>
    </lineage>
</organism>
<name>I0H3R4_ACTM4</name>
<dbReference type="RefSeq" id="WP_014442546.1">
    <property type="nucleotide sequence ID" value="NC_017093.1"/>
</dbReference>
<dbReference type="HOGENOM" id="CLU_762133_0_0_11"/>
<accession>I0H3R4</accession>
<keyword evidence="2" id="KW-1133">Transmembrane helix</keyword>
<dbReference type="AlphaFoldDB" id="I0H3R4"/>